<dbReference type="RefSeq" id="WP_245698241.1">
    <property type="nucleotide sequence ID" value="NZ_CP017560.1"/>
</dbReference>
<dbReference type="KEGG" id="surl:BI350_09410"/>
<dbReference type="Proteomes" id="UP000185746">
    <property type="component" value="Chromosome"/>
</dbReference>
<protein>
    <recommendedName>
        <fullName evidence="4">Integral membrane protein</fullName>
    </recommendedName>
</protein>
<evidence type="ECO:0008006" key="4">
    <source>
        <dbReference type="Google" id="ProtNLM"/>
    </source>
</evidence>
<keyword evidence="1" id="KW-0812">Transmembrane</keyword>
<feature type="transmembrane region" description="Helical" evidence="1">
    <location>
        <begin position="65"/>
        <end position="88"/>
    </location>
</feature>
<proteinExistence type="predicted"/>
<accession>A0A1D8JG99</accession>
<keyword evidence="1" id="KW-0472">Membrane</keyword>
<keyword evidence="1" id="KW-1133">Transmembrane helix</keyword>
<gene>
    <name evidence="2" type="ORF">BI350_09410</name>
</gene>
<evidence type="ECO:0000313" key="3">
    <source>
        <dbReference type="Proteomes" id="UP000185746"/>
    </source>
</evidence>
<feature type="transmembrane region" description="Helical" evidence="1">
    <location>
        <begin position="6"/>
        <end position="27"/>
    </location>
</feature>
<reference evidence="2 3" key="1">
    <citation type="submission" date="2016-09" db="EMBL/GenBank/DDBJ databases">
        <title>Complete genome sequence of the Lysinibacillus sphaericus LMG 22257, a specie of Bacillus with ureolytic activity that can effectively biodeposit calcium carbonate.</title>
        <authorList>
            <person name="Yan W."/>
        </authorList>
    </citation>
    <scope>NUCLEOTIDE SEQUENCE [LARGE SCALE GENOMIC DNA]</scope>
    <source>
        <strain evidence="2 3">LMG 22257</strain>
    </source>
</reference>
<feature type="transmembrane region" description="Helical" evidence="1">
    <location>
        <begin position="128"/>
        <end position="147"/>
    </location>
</feature>
<dbReference type="EMBL" id="CP017560">
    <property type="protein sequence ID" value="AOV07727.1"/>
    <property type="molecule type" value="Genomic_DNA"/>
</dbReference>
<evidence type="ECO:0000313" key="2">
    <source>
        <dbReference type="EMBL" id="AOV07727.1"/>
    </source>
</evidence>
<dbReference type="AlphaFoldDB" id="A0A1D8JG99"/>
<keyword evidence="3" id="KW-1185">Reference proteome</keyword>
<evidence type="ECO:0000256" key="1">
    <source>
        <dbReference type="SAM" id="Phobius"/>
    </source>
</evidence>
<feature type="transmembrane region" description="Helical" evidence="1">
    <location>
        <begin position="182"/>
        <end position="206"/>
    </location>
</feature>
<organism evidence="2 3">
    <name type="scientific">Sporosarcina ureilytica</name>
    <dbReference type="NCBI Taxonomy" id="298596"/>
    <lineage>
        <taxon>Bacteria</taxon>
        <taxon>Bacillati</taxon>
        <taxon>Bacillota</taxon>
        <taxon>Bacilli</taxon>
        <taxon>Bacillales</taxon>
        <taxon>Caryophanaceae</taxon>
        <taxon>Sporosarcina</taxon>
    </lineage>
</organism>
<feature type="transmembrane region" description="Helical" evidence="1">
    <location>
        <begin position="39"/>
        <end position="59"/>
    </location>
</feature>
<name>A0A1D8JG99_9BACL</name>
<sequence length="211" mass="25068">MTVNYQWGIFIAIEIFSIVSLLLFGFFRYLLNKQHVSTNMIISFIALLLLEGLLAIIVYTETKEISTFQVGVLIFILYACTFGVYDFLRLDCWMRKKIGEWRRTSFLTEKDYMILKRQKNPKHVAKKYRISSIIHTVIFIVGKWKLWSYGTNSMSEMLSYMKDWSWFTEETYEVSPYVNETAYNIGVLWIIVFAVDFIYSWSYTVLSKKKD</sequence>